<protein>
    <submittedName>
        <fullName evidence="1">Alkylphosphonate utilization protein PhnG</fullName>
    </submittedName>
</protein>
<dbReference type="AlphaFoldDB" id="A0A0F5YH21"/>
<dbReference type="Pfam" id="PF06754">
    <property type="entry name" value="PhnG"/>
    <property type="match status" value="1"/>
</dbReference>
<dbReference type="EMBL" id="LATL02000254">
    <property type="protein sequence ID" value="KKD38199.1"/>
    <property type="molecule type" value="Genomic_DNA"/>
</dbReference>
<dbReference type="OrthoDB" id="530475at2"/>
<reference evidence="1 2" key="1">
    <citation type="submission" date="2015-06" db="EMBL/GenBank/DDBJ databases">
        <title>Draft genome assembly of filamentous brackish cyanobacterium Limnoraphis robusta strain CS-951.</title>
        <authorList>
            <person name="Willis A."/>
            <person name="Parks M."/>
            <person name="Burford M.A."/>
        </authorList>
    </citation>
    <scope>NUCLEOTIDE SEQUENCE [LARGE SCALE GENOMIC DNA]</scope>
    <source>
        <strain evidence="1 2">CS-951</strain>
    </source>
</reference>
<evidence type="ECO:0000313" key="1">
    <source>
        <dbReference type="EMBL" id="KKD38199.1"/>
    </source>
</evidence>
<dbReference type="Proteomes" id="UP000033607">
    <property type="component" value="Unassembled WGS sequence"/>
</dbReference>
<dbReference type="InterPro" id="IPR009609">
    <property type="entry name" value="Phosphonate_metab_PhnG"/>
</dbReference>
<comment type="caution">
    <text evidence="1">The sequence shown here is derived from an EMBL/GenBank/DDBJ whole genome shotgun (WGS) entry which is preliminary data.</text>
</comment>
<sequence>MSNLVERQAWMAILAKASPLQLQEKIKALEPLPEYSFLRPPEIGLTLVRGRAGGTGQVFNLGEMTLTRCVIKLNHQPMITGFGYVAGRSHLHAELAALGDGLMQHPDWSERVQKIVIEPLQAEAIRQQQVKQSQAAATQVNFFTLARGE</sequence>
<dbReference type="RefSeq" id="WP_046278426.1">
    <property type="nucleotide sequence ID" value="NZ_LATL02000254.1"/>
</dbReference>
<dbReference type="GO" id="GO:0015716">
    <property type="term" value="P:organic phosphonate transport"/>
    <property type="evidence" value="ECO:0007669"/>
    <property type="project" value="InterPro"/>
</dbReference>
<organism evidence="1 2">
    <name type="scientific">Limnoraphis robusta CS-951</name>
    <dbReference type="NCBI Taxonomy" id="1637645"/>
    <lineage>
        <taxon>Bacteria</taxon>
        <taxon>Bacillati</taxon>
        <taxon>Cyanobacteriota</taxon>
        <taxon>Cyanophyceae</taxon>
        <taxon>Oscillatoriophycideae</taxon>
        <taxon>Oscillatoriales</taxon>
        <taxon>Sirenicapillariaceae</taxon>
        <taxon>Limnoraphis</taxon>
    </lineage>
</organism>
<proteinExistence type="predicted"/>
<dbReference type="NCBIfam" id="TIGR03293">
    <property type="entry name" value="PhnG_redo"/>
    <property type="match status" value="1"/>
</dbReference>
<dbReference type="PATRIC" id="fig|1637645.4.peg.5075"/>
<dbReference type="GO" id="GO:0019634">
    <property type="term" value="P:organic phosphonate metabolic process"/>
    <property type="evidence" value="ECO:0007669"/>
    <property type="project" value="InterPro"/>
</dbReference>
<accession>A0A0F5YH21</accession>
<gene>
    <name evidence="1" type="ORF">WN50_10175</name>
</gene>
<evidence type="ECO:0000313" key="2">
    <source>
        <dbReference type="Proteomes" id="UP000033607"/>
    </source>
</evidence>
<name>A0A0F5YH21_9CYAN</name>